<keyword evidence="5" id="KW-0963">Cytoplasm</keyword>
<comment type="subcellular location">
    <subcellularLocation>
        <location evidence="1">Cytoplasm</location>
    </subcellularLocation>
</comment>
<evidence type="ECO:0000313" key="15">
    <source>
        <dbReference type="EMBL" id="MCH4562261.1"/>
    </source>
</evidence>
<keyword evidence="7" id="KW-0805">Transcription regulation</keyword>
<evidence type="ECO:0000256" key="10">
    <source>
        <dbReference type="ARBA" id="ARBA00023163"/>
    </source>
</evidence>
<keyword evidence="10" id="KW-0804">Transcription</keyword>
<dbReference type="InterPro" id="IPR050536">
    <property type="entry name" value="DtxR_MntR_Metal-Reg"/>
</dbReference>
<evidence type="ECO:0000256" key="7">
    <source>
        <dbReference type="ARBA" id="ARBA00023015"/>
    </source>
</evidence>
<proteinExistence type="inferred from homology"/>
<organism evidence="15 16">
    <name type="scientific">Halomonas flagellata</name>
    <dbReference type="NCBI Taxonomy" id="2920385"/>
    <lineage>
        <taxon>Bacteria</taxon>
        <taxon>Pseudomonadati</taxon>
        <taxon>Pseudomonadota</taxon>
        <taxon>Gammaproteobacteria</taxon>
        <taxon>Oceanospirillales</taxon>
        <taxon>Halomonadaceae</taxon>
        <taxon>Halomonas</taxon>
    </lineage>
</organism>
<dbReference type="InterPro" id="IPR000835">
    <property type="entry name" value="HTH_MarR-typ"/>
</dbReference>
<dbReference type="EMBL" id="JAKVPY010000003">
    <property type="protein sequence ID" value="MCH4562261.1"/>
    <property type="molecule type" value="Genomic_DNA"/>
</dbReference>
<keyword evidence="11" id="KW-0464">Manganese</keyword>
<dbReference type="SMART" id="SM00529">
    <property type="entry name" value="HTH_DTXR"/>
    <property type="match status" value="1"/>
</dbReference>
<dbReference type="InterPro" id="IPR036421">
    <property type="entry name" value="Fe_dep_repressor_sf"/>
</dbReference>
<dbReference type="InterPro" id="IPR022689">
    <property type="entry name" value="Iron_dep_repressor"/>
</dbReference>
<evidence type="ECO:0000259" key="14">
    <source>
        <dbReference type="PROSITE" id="PS50944"/>
    </source>
</evidence>
<keyword evidence="6" id="KW-0678">Repressor</keyword>
<dbReference type="InterPro" id="IPR036390">
    <property type="entry name" value="WH_DNA-bd_sf"/>
</dbReference>
<dbReference type="Pfam" id="PF01325">
    <property type="entry name" value="Fe_dep_repress"/>
    <property type="match status" value="1"/>
</dbReference>
<dbReference type="SMART" id="SM00347">
    <property type="entry name" value="HTH_MARR"/>
    <property type="match status" value="1"/>
</dbReference>
<dbReference type="Gene3D" id="1.10.10.10">
    <property type="entry name" value="Winged helix-like DNA-binding domain superfamily/Winged helix DNA-binding domain"/>
    <property type="match status" value="1"/>
</dbReference>
<evidence type="ECO:0000256" key="3">
    <source>
        <dbReference type="ARBA" id="ARBA00011738"/>
    </source>
</evidence>
<sequence length="150" mass="16700">MTKSEVGAGNVLPDADQQAVNFKRVREAHQSEVAEDYVELIADLINTTGEARAVDIARRLGVAHATAVKTIARLQREGLVSSQPYRSVFLTERGQELAARSKRRHETVVNFLRALGISEKTAQRDAEGIEHHVSDETLVAFERVIRAQKR</sequence>
<comment type="caution">
    <text evidence="15">The sequence shown here is derived from an EMBL/GenBank/DDBJ whole genome shotgun (WGS) entry which is preliminary data.</text>
</comment>
<evidence type="ECO:0000256" key="5">
    <source>
        <dbReference type="ARBA" id="ARBA00022490"/>
    </source>
</evidence>
<dbReference type="PANTHER" id="PTHR33238">
    <property type="entry name" value="IRON (METAL) DEPENDENT REPRESSOR, DTXR FAMILY"/>
    <property type="match status" value="1"/>
</dbReference>
<feature type="domain" description="HTH dtxR-type" evidence="14">
    <location>
        <begin position="31"/>
        <end position="91"/>
    </location>
</feature>
<comment type="function">
    <text evidence="12">In the presence of manganese, represses expression of mntH and mntS. Up-regulates expression of mntP.</text>
</comment>
<reference evidence="15 16" key="1">
    <citation type="submission" date="2022-02" db="EMBL/GenBank/DDBJ databases">
        <title>Halomonas fukangensis sp. nov., a halophilic bacterium isolated from a bulk soil of Kalidium foliatum at Fukang.</title>
        <authorList>
            <person name="Huang Y."/>
        </authorList>
    </citation>
    <scope>NUCLEOTIDE SEQUENCE [LARGE SCALE GENOMIC DNA]</scope>
    <source>
        <strain evidence="15 16">EGI 63088</strain>
    </source>
</reference>
<dbReference type="InterPro" id="IPR036388">
    <property type="entry name" value="WH-like_DNA-bd_sf"/>
</dbReference>
<dbReference type="InterPro" id="IPR001367">
    <property type="entry name" value="Fe_dep_repressor"/>
</dbReference>
<evidence type="ECO:0000256" key="1">
    <source>
        <dbReference type="ARBA" id="ARBA00004496"/>
    </source>
</evidence>
<keyword evidence="16" id="KW-1185">Reference proteome</keyword>
<keyword evidence="8" id="KW-0238">DNA-binding</keyword>
<evidence type="ECO:0000256" key="9">
    <source>
        <dbReference type="ARBA" id="ARBA00023159"/>
    </source>
</evidence>
<dbReference type="Proteomes" id="UP001202117">
    <property type="component" value="Unassembled WGS sequence"/>
</dbReference>
<evidence type="ECO:0000256" key="12">
    <source>
        <dbReference type="ARBA" id="ARBA00025185"/>
    </source>
</evidence>
<dbReference type="NCBIfam" id="NF008273">
    <property type="entry name" value="PRK11050.1"/>
    <property type="match status" value="1"/>
</dbReference>
<evidence type="ECO:0000256" key="4">
    <source>
        <dbReference type="ARBA" id="ARBA00022386"/>
    </source>
</evidence>
<keyword evidence="9" id="KW-0010">Activator</keyword>
<comment type="similarity">
    <text evidence="2">Belongs to the DtxR/MntR family.</text>
</comment>
<evidence type="ECO:0000256" key="11">
    <source>
        <dbReference type="ARBA" id="ARBA00023211"/>
    </source>
</evidence>
<dbReference type="SUPFAM" id="SSF47979">
    <property type="entry name" value="Iron-dependent repressor protein, dimerization domain"/>
    <property type="match status" value="1"/>
</dbReference>
<evidence type="ECO:0000256" key="6">
    <source>
        <dbReference type="ARBA" id="ARBA00022491"/>
    </source>
</evidence>
<gene>
    <name evidence="15" type="primary">mntR</name>
    <name evidence="15" type="ORF">MKP05_03835</name>
</gene>
<evidence type="ECO:0000313" key="16">
    <source>
        <dbReference type="Proteomes" id="UP001202117"/>
    </source>
</evidence>
<dbReference type="SUPFAM" id="SSF46785">
    <property type="entry name" value="Winged helix' DNA-binding domain"/>
    <property type="match status" value="1"/>
</dbReference>
<evidence type="ECO:0000256" key="8">
    <source>
        <dbReference type="ARBA" id="ARBA00023125"/>
    </source>
</evidence>
<protein>
    <recommendedName>
        <fullName evidence="4">Transcriptional regulator MntR</fullName>
    </recommendedName>
    <alternativeName>
        <fullName evidence="13">Manganese transport regulator</fullName>
    </alternativeName>
</protein>
<accession>A0ABS9RR04</accession>
<name>A0ABS9RR04_9GAMM</name>
<dbReference type="PROSITE" id="PS50944">
    <property type="entry name" value="HTH_DTXR"/>
    <property type="match status" value="1"/>
</dbReference>
<dbReference type="PANTHER" id="PTHR33238:SF11">
    <property type="entry name" value="TRANSCRIPTIONAL REGULATOR MNTR"/>
    <property type="match status" value="1"/>
</dbReference>
<dbReference type="Pfam" id="PF02742">
    <property type="entry name" value="Fe_dep_repr_C"/>
    <property type="match status" value="1"/>
</dbReference>
<evidence type="ECO:0000256" key="13">
    <source>
        <dbReference type="ARBA" id="ARBA00032593"/>
    </source>
</evidence>
<dbReference type="InterPro" id="IPR022687">
    <property type="entry name" value="HTH_DTXR"/>
</dbReference>
<dbReference type="RefSeq" id="WP_240567104.1">
    <property type="nucleotide sequence ID" value="NZ_JAKVPY010000003.1"/>
</dbReference>
<dbReference type="Gene3D" id="1.10.60.10">
    <property type="entry name" value="Iron dependent repressor, metal binding and dimerisation domain"/>
    <property type="match status" value="1"/>
</dbReference>
<comment type="subunit">
    <text evidence="3">Homodimer.</text>
</comment>
<evidence type="ECO:0000256" key="2">
    <source>
        <dbReference type="ARBA" id="ARBA00007871"/>
    </source>
</evidence>